<dbReference type="AlphaFoldDB" id="A0A061IIP6"/>
<reference evidence="17" key="1">
    <citation type="journal article" date="2013" name="Nat. Biotechnol.">
        <title>Chinese hamster genome sequenced from sorted chromosomes.</title>
        <authorList>
            <person name="Brinkrolf K."/>
            <person name="Rupp O."/>
            <person name="Laux H."/>
            <person name="Kollin F."/>
            <person name="Ernst W."/>
            <person name="Linke B."/>
            <person name="Kofler R."/>
            <person name="Romand S."/>
            <person name="Hesse F."/>
            <person name="Budach W.E."/>
            <person name="Galosy S."/>
            <person name="Muller D."/>
            <person name="Noll T."/>
            <person name="Wienberg J."/>
            <person name="Jostock T."/>
            <person name="Leonard M."/>
            <person name="Grillari J."/>
            <person name="Tauch A."/>
            <person name="Goesmann A."/>
            <person name="Helk B."/>
            <person name="Mott J.E."/>
            <person name="Puhler A."/>
            <person name="Borth N."/>
        </authorList>
    </citation>
    <scope>NUCLEOTIDE SEQUENCE [LARGE SCALE GENOMIC DNA]</scope>
    <source>
        <strain evidence="17">17A/GY</strain>
    </source>
</reference>
<evidence type="ECO:0000256" key="12">
    <source>
        <dbReference type="ARBA" id="ARBA00023180"/>
    </source>
</evidence>
<keyword evidence="9" id="KW-0964">Secreted</keyword>
<dbReference type="InterPro" id="IPR026802">
    <property type="entry name" value="Odam"/>
</dbReference>
<evidence type="ECO:0000256" key="14">
    <source>
        <dbReference type="ARBA" id="ARBA00030324"/>
    </source>
</evidence>
<evidence type="ECO:0000256" key="2">
    <source>
        <dbReference type="ARBA" id="ARBA00004123"/>
    </source>
</evidence>
<dbReference type="GO" id="GO:0005576">
    <property type="term" value="C:extracellular region"/>
    <property type="evidence" value="ECO:0007669"/>
    <property type="project" value="UniProtKB-SubCell"/>
</dbReference>
<dbReference type="GO" id="GO:0042475">
    <property type="term" value="P:odontogenesis of dentin-containing tooth"/>
    <property type="evidence" value="ECO:0007669"/>
    <property type="project" value="TreeGrafter"/>
</dbReference>
<gene>
    <name evidence="16" type="ORF">H671_1g2694</name>
</gene>
<evidence type="ECO:0000256" key="9">
    <source>
        <dbReference type="ARBA" id="ARBA00022525"/>
    </source>
</evidence>
<evidence type="ECO:0000256" key="7">
    <source>
        <dbReference type="ARBA" id="ARBA00017762"/>
    </source>
</evidence>
<evidence type="ECO:0000256" key="5">
    <source>
        <dbReference type="ARBA" id="ARBA00009134"/>
    </source>
</evidence>
<evidence type="ECO:0000256" key="15">
    <source>
        <dbReference type="SAM" id="MobiDB-lite"/>
    </source>
</evidence>
<dbReference type="PANTHER" id="PTHR16237:SF3">
    <property type="entry name" value="ODONTOGENIC AMELOBLAST-ASSOCIATED PROTEIN"/>
    <property type="match status" value="1"/>
</dbReference>
<feature type="compositionally biased region" description="Low complexity" evidence="15">
    <location>
        <begin position="121"/>
        <end position="135"/>
    </location>
</feature>
<comment type="similarity">
    <text evidence="5">Belongs to the ODAM family.</text>
</comment>
<name>A0A061IIP6_CRIGR</name>
<accession>A0A061IIP6</accession>
<evidence type="ECO:0000256" key="6">
    <source>
        <dbReference type="ARBA" id="ARBA00011457"/>
    </source>
</evidence>
<feature type="region of interest" description="Disordered" evidence="15">
    <location>
        <begin position="112"/>
        <end position="135"/>
    </location>
</feature>
<evidence type="ECO:0000256" key="4">
    <source>
        <dbReference type="ARBA" id="ARBA00004613"/>
    </source>
</evidence>
<dbReference type="GO" id="GO:0005737">
    <property type="term" value="C:cytoplasm"/>
    <property type="evidence" value="ECO:0007669"/>
    <property type="project" value="UniProtKB-SubCell"/>
</dbReference>
<sequence>MLGDDLKNRTKKEGDTDLTKEQGATSAAPLVSQRLLSASNSHELLLGLNNGRLLPLQFQGAFNPWIPPFPGFLQQQQQQQQAQVPGLPQFPLSTLESLAGLFPNQIPFSGQVGFAQGGQAGQPDLSQPQTPPQSQQVANLMSYMVPFKVPQDQTQVLGYYPIYMLLPWEQTQQMVTSSPQQTGPQLFEEQIPFYNQFGYVPQQAEPDVQGGQQHLAFDTFVGTAPETPGMPTEGKPLYSQREPVNFKLDNVGVFMPSTSLKPNTDHVFTSAIDPTIAPVLPEQKAKTDNIREP</sequence>
<dbReference type="Proteomes" id="UP000030759">
    <property type="component" value="Unassembled WGS sequence"/>
</dbReference>
<keyword evidence="11" id="KW-0732">Signal</keyword>
<evidence type="ECO:0000256" key="8">
    <source>
        <dbReference type="ARBA" id="ARBA00022490"/>
    </source>
</evidence>
<comment type="subunit">
    <text evidence="6">Interacts (via C-terminus) with ARHGEF5.</text>
</comment>
<keyword evidence="10" id="KW-0091">Biomineralization</keyword>
<evidence type="ECO:0000313" key="16">
    <source>
        <dbReference type="EMBL" id="ERE88938.1"/>
    </source>
</evidence>
<dbReference type="GO" id="GO:0031214">
    <property type="term" value="P:biomineral tissue development"/>
    <property type="evidence" value="ECO:0007669"/>
    <property type="project" value="UniProtKB-KW"/>
</dbReference>
<evidence type="ECO:0000256" key="1">
    <source>
        <dbReference type="ARBA" id="ARBA00002615"/>
    </source>
</evidence>
<proteinExistence type="inferred from homology"/>
<dbReference type="GO" id="GO:0005634">
    <property type="term" value="C:nucleus"/>
    <property type="evidence" value="ECO:0007669"/>
    <property type="project" value="UniProtKB-SubCell"/>
</dbReference>
<evidence type="ECO:0000256" key="13">
    <source>
        <dbReference type="ARBA" id="ARBA00023242"/>
    </source>
</evidence>
<keyword evidence="12" id="KW-0325">Glycoprotein</keyword>
<dbReference type="EMBL" id="KE665284">
    <property type="protein sequence ID" value="ERE88938.1"/>
    <property type="molecule type" value="Genomic_DNA"/>
</dbReference>
<dbReference type="PANTHER" id="PTHR16237">
    <property type="entry name" value="ODONTOGENIC AMELOBLAST-ASSOCIATED PROTEIN"/>
    <property type="match status" value="1"/>
</dbReference>
<comment type="function">
    <text evidence="1">Tooth-associated epithelia protein that probably plays a role in odontogenesis, the complex process that results in the initiation and generation of the tooth. May be incorporated in the enamel matrix at the end of mineralization process. Involved in the induction of RHOA activity via interaction with ARHGEF and expression of downstream factors such as ROCK. Plays a role in attachment of the junctional epithelium to the tooth surface.</text>
</comment>
<evidence type="ECO:0000256" key="10">
    <source>
        <dbReference type="ARBA" id="ARBA00022591"/>
    </source>
</evidence>
<evidence type="ECO:0000256" key="3">
    <source>
        <dbReference type="ARBA" id="ARBA00004496"/>
    </source>
</evidence>
<keyword evidence="13" id="KW-0539">Nucleus</keyword>
<comment type="subcellular location">
    <subcellularLocation>
        <location evidence="3">Cytoplasm</location>
    </subcellularLocation>
    <subcellularLocation>
        <location evidence="2">Nucleus</location>
    </subcellularLocation>
    <subcellularLocation>
        <location evidence="4">Secreted</location>
    </subcellularLocation>
</comment>
<organism evidence="16 17">
    <name type="scientific">Cricetulus griseus</name>
    <name type="common">Chinese hamster</name>
    <name type="synonym">Cricetulus barabensis griseus</name>
    <dbReference type="NCBI Taxonomy" id="10029"/>
    <lineage>
        <taxon>Eukaryota</taxon>
        <taxon>Metazoa</taxon>
        <taxon>Chordata</taxon>
        <taxon>Craniata</taxon>
        <taxon>Vertebrata</taxon>
        <taxon>Euteleostomi</taxon>
        <taxon>Mammalia</taxon>
        <taxon>Eutheria</taxon>
        <taxon>Euarchontoglires</taxon>
        <taxon>Glires</taxon>
        <taxon>Rodentia</taxon>
        <taxon>Myomorpha</taxon>
        <taxon>Muroidea</taxon>
        <taxon>Cricetidae</taxon>
        <taxon>Cricetinae</taxon>
        <taxon>Cricetulus</taxon>
    </lineage>
</organism>
<evidence type="ECO:0000313" key="17">
    <source>
        <dbReference type="Proteomes" id="UP000030759"/>
    </source>
</evidence>
<feature type="compositionally biased region" description="Basic and acidic residues" evidence="15">
    <location>
        <begin position="1"/>
        <end position="20"/>
    </location>
</feature>
<keyword evidence="8" id="KW-0963">Cytoplasm</keyword>
<feature type="region of interest" description="Disordered" evidence="15">
    <location>
        <begin position="1"/>
        <end position="26"/>
    </location>
</feature>
<protein>
    <recommendedName>
        <fullName evidence="7">Odontogenic ameloblast-associated protein</fullName>
    </recommendedName>
    <alternativeName>
        <fullName evidence="14">Apin</fullName>
    </alternativeName>
</protein>
<evidence type="ECO:0000256" key="11">
    <source>
        <dbReference type="ARBA" id="ARBA00022729"/>
    </source>
</evidence>
<dbReference type="Pfam" id="PF15424">
    <property type="entry name" value="ODAM"/>
    <property type="match status" value="1"/>
</dbReference>